<gene>
    <name evidence="2" type="ORF">VNO77_30008</name>
</gene>
<accession>A0AAN9KP19</accession>
<dbReference type="Proteomes" id="UP001367508">
    <property type="component" value="Unassembled WGS sequence"/>
</dbReference>
<keyword evidence="1" id="KW-0732">Signal</keyword>
<proteinExistence type="predicted"/>
<organism evidence="2 3">
    <name type="scientific">Canavalia gladiata</name>
    <name type="common">Sword bean</name>
    <name type="synonym">Dolichos gladiatus</name>
    <dbReference type="NCBI Taxonomy" id="3824"/>
    <lineage>
        <taxon>Eukaryota</taxon>
        <taxon>Viridiplantae</taxon>
        <taxon>Streptophyta</taxon>
        <taxon>Embryophyta</taxon>
        <taxon>Tracheophyta</taxon>
        <taxon>Spermatophyta</taxon>
        <taxon>Magnoliopsida</taxon>
        <taxon>eudicotyledons</taxon>
        <taxon>Gunneridae</taxon>
        <taxon>Pentapetalae</taxon>
        <taxon>rosids</taxon>
        <taxon>fabids</taxon>
        <taxon>Fabales</taxon>
        <taxon>Fabaceae</taxon>
        <taxon>Papilionoideae</taxon>
        <taxon>50 kb inversion clade</taxon>
        <taxon>NPAAA clade</taxon>
        <taxon>indigoferoid/millettioid clade</taxon>
        <taxon>Phaseoleae</taxon>
        <taxon>Canavalia</taxon>
    </lineage>
</organism>
<keyword evidence="3" id="KW-1185">Reference proteome</keyword>
<name>A0AAN9KP19_CANGL</name>
<evidence type="ECO:0000256" key="1">
    <source>
        <dbReference type="SAM" id="SignalP"/>
    </source>
</evidence>
<evidence type="ECO:0000313" key="3">
    <source>
        <dbReference type="Proteomes" id="UP001367508"/>
    </source>
</evidence>
<comment type="caution">
    <text evidence="2">The sequence shown here is derived from an EMBL/GenBank/DDBJ whole genome shotgun (WGS) entry which is preliminary data.</text>
</comment>
<sequence length="78" mass="8730">MWINSSMLKPVLMVQLTEAGNKAPNAWLKLISHLLLLGKVLAVPTNSKWCYSDCKCLCYAESSWKIVSFRVCAAEINV</sequence>
<dbReference type="AlphaFoldDB" id="A0AAN9KP19"/>
<feature type="chain" id="PRO_5042847357" evidence="1">
    <location>
        <begin position="43"/>
        <end position="78"/>
    </location>
</feature>
<evidence type="ECO:0000313" key="2">
    <source>
        <dbReference type="EMBL" id="KAK7320491.1"/>
    </source>
</evidence>
<dbReference type="EMBL" id="JAYMYQ010000007">
    <property type="protein sequence ID" value="KAK7320491.1"/>
    <property type="molecule type" value="Genomic_DNA"/>
</dbReference>
<feature type="signal peptide" evidence="1">
    <location>
        <begin position="1"/>
        <end position="42"/>
    </location>
</feature>
<reference evidence="2 3" key="1">
    <citation type="submission" date="2024-01" db="EMBL/GenBank/DDBJ databases">
        <title>The genomes of 5 underutilized Papilionoideae crops provide insights into root nodulation and disease resistanc.</title>
        <authorList>
            <person name="Jiang F."/>
        </authorList>
    </citation>
    <scope>NUCLEOTIDE SEQUENCE [LARGE SCALE GENOMIC DNA]</scope>
    <source>
        <strain evidence="2">LVBAO_FW01</strain>
        <tissue evidence="2">Leaves</tissue>
    </source>
</reference>
<protein>
    <submittedName>
        <fullName evidence="2">Uncharacterized protein</fullName>
    </submittedName>
</protein>